<feature type="domain" description="HAMP" evidence="7">
    <location>
        <begin position="268"/>
        <end position="320"/>
    </location>
</feature>
<feature type="region of interest" description="Disordered" evidence="4">
    <location>
        <begin position="609"/>
        <end position="635"/>
    </location>
</feature>
<evidence type="ECO:0000313" key="8">
    <source>
        <dbReference type="EMBL" id="NBC35858.1"/>
    </source>
</evidence>
<proteinExistence type="inferred from homology"/>
<protein>
    <submittedName>
        <fullName evidence="8">HAMP domain-containing protein</fullName>
    </submittedName>
</protein>
<comment type="caution">
    <text evidence="8">The sequence shown here is derived from an EMBL/GenBank/DDBJ whole genome shotgun (WGS) entry which is preliminary data.</text>
</comment>
<evidence type="ECO:0000259" key="6">
    <source>
        <dbReference type="PROSITE" id="PS50111"/>
    </source>
</evidence>
<keyword evidence="1" id="KW-0145">Chemotaxis</keyword>
<dbReference type="PROSITE" id="PS50111">
    <property type="entry name" value="CHEMOTAXIS_TRANSDUC_2"/>
    <property type="match status" value="1"/>
</dbReference>
<organism evidence="8 9">
    <name type="scientific">Novosphingobium ovatum</name>
    <dbReference type="NCBI Taxonomy" id="1908523"/>
    <lineage>
        <taxon>Bacteria</taxon>
        <taxon>Pseudomonadati</taxon>
        <taxon>Pseudomonadota</taxon>
        <taxon>Alphaproteobacteria</taxon>
        <taxon>Sphingomonadales</taxon>
        <taxon>Sphingomonadaceae</taxon>
        <taxon>Novosphingobium</taxon>
    </lineage>
</organism>
<keyword evidence="5" id="KW-0472">Membrane</keyword>
<dbReference type="InterPro" id="IPR004090">
    <property type="entry name" value="Chemotax_Me-accpt_rcpt"/>
</dbReference>
<evidence type="ECO:0000256" key="2">
    <source>
        <dbReference type="ARBA" id="ARBA00029447"/>
    </source>
</evidence>
<sequence length="635" mass="66748">MKISSLITIGALLLGAIIAAGAVMGVRSVSLISSDLVQVNDNTVPSVVMLGRTNTEMEVARVRLARVILSSTPEELKKADADLTKGIAVVDKYYQQYDGLISDAQDRALHEESTRLWDAVRTDMLRMRDLMVAGKAAEAAAVYRGPYVETSRALKLAIDKNAQYNIDLASKSGRHAEDEAAQSKMLNIVLGGGGVLIALAVLLMFRSRVIVPLNRLRDTMSDMSAGHLDVAIPGSDKEDELGEIARALEGIKTSISDRAQREAQVQLDVQRRVTTALEEALGALKAGRLNHRITAQFPPEYAQLRNDFNATIESLGEQMAEVARSSTAVRTGANEISAAAQDLARRTEGQAASLGNTSVTVRELTESVGEARHSAVTAASAAQDAEKEASTSGQLMQEAVAAMNSIAQTSEKMRSIVEIIDGISFQTNLLALNAGVEAARAGDAGKGFAVVATEVRNLAERSAEAAKEIGALIVNSGQEVHHGVQMVSQTQSSLQRIVQKAADLAGMIGGIAEGANRQADSIAQVNSVISELDKATQQNAALVEESTAASHSLANESERLSQVVDRFTLDGAGGGGGYRGATFGGGAGGYASAPAAAEPVIELPRTRASRRPAASAPVSVGNTAIASHGEDWSEF</sequence>
<reference evidence="9" key="1">
    <citation type="submission" date="2020-01" db="EMBL/GenBank/DDBJ databases">
        <title>Sphingomonas sp. strain CSW-10.</title>
        <authorList>
            <person name="Chen W.-M."/>
        </authorList>
    </citation>
    <scope>NUCLEOTIDE SEQUENCE [LARGE SCALE GENOMIC DNA]</scope>
    <source>
        <strain evidence="9">FSY-8</strain>
    </source>
</reference>
<feature type="compositionally biased region" description="Low complexity" evidence="4">
    <location>
        <begin position="611"/>
        <end position="620"/>
    </location>
</feature>
<gene>
    <name evidence="8" type="ORF">GTZ99_04730</name>
</gene>
<name>A0ABW9XBE3_9SPHN</name>
<dbReference type="InterPro" id="IPR024478">
    <property type="entry name" value="HlyB_4HB_MCP"/>
</dbReference>
<dbReference type="Pfam" id="PF00015">
    <property type="entry name" value="MCPsignal"/>
    <property type="match status" value="1"/>
</dbReference>
<evidence type="ECO:0000256" key="4">
    <source>
        <dbReference type="SAM" id="MobiDB-lite"/>
    </source>
</evidence>
<dbReference type="InterPro" id="IPR004089">
    <property type="entry name" value="MCPsignal_dom"/>
</dbReference>
<dbReference type="RefSeq" id="WP_161717154.1">
    <property type="nucleotide sequence ID" value="NZ_JAAAPO010000002.1"/>
</dbReference>
<dbReference type="SUPFAM" id="SSF58104">
    <property type="entry name" value="Methyl-accepting chemotaxis protein (MCP) signaling domain"/>
    <property type="match status" value="1"/>
</dbReference>
<dbReference type="PROSITE" id="PS50885">
    <property type="entry name" value="HAMP"/>
    <property type="match status" value="2"/>
</dbReference>
<dbReference type="InterPro" id="IPR051310">
    <property type="entry name" value="MCP_chemotaxis"/>
</dbReference>
<keyword evidence="9" id="KW-1185">Reference proteome</keyword>
<evidence type="ECO:0000256" key="3">
    <source>
        <dbReference type="PROSITE-ProRule" id="PRU00284"/>
    </source>
</evidence>
<feature type="transmembrane region" description="Helical" evidence="5">
    <location>
        <begin position="185"/>
        <end position="205"/>
    </location>
</feature>
<dbReference type="PANTHER" id="PTHR43531">
    <property type="entry name" value="PROTEIN ICFG"/>
    <property type="match status" value="1"/>
</dbReference>
<evidence type="ECO:0000256" key="5">
    <source>
        <dbReference type="SAM" id="Phobius"/>
    </source>
</evidence>
<dbReference type="EMBL" id="JAAAPO010000002">
    <property type="protein sequence ID" value="NBC35858.1"/>
    <property type="molecule type" value="Genomic_DNA"/>
</dbReference>
<dbReference type="Gene3D" id="1.10.287.950">
    <property type="entry name" value="Methyl-accepting chemotaxis protein"/>
    <property type="match status" value="1"/>
</dbReference>
<dbReference type="SUPFAM" id="SSF158472">
    <property type="entry name" value="HAMP domain-like"/>
    <property type="match status" value="1"/>
</dbReference>
<keyword evidence="5" id="KW-0812">Transmembrane</keyword>
<feature type="domain" description="HAMP" evidence="7">
    <location>
        <begin position="207"/>
        <end position="260"/>
    </location>
</feature>
<keyword evidence="5" id="KW-1133">Transmembrane helix</keyword>
<dbReference type="CDD" id="cd11386">
    <property type="entry name" value="MCP_signal"/>
    <property type="match status" value="1"/>
</dbReference>
<dbReference type="CDD" id="cd06225">
    <property type="entry name" value="HAMP"/>
    <property type="match status" value="1"/>
</dbReference>
<dbReference type="SMART" id="SM00283">
    <property type="entry name" value="MA"/>
    <property type="match status" value="1"/>
</dbReference>
<evidence type="ECO:0000256" key="1">
    <source>
        <dbReference type="ARBA" id="ARBA00022500"/>
    </source>
</evidence>
<dbReference type="PRINTS" id="PR00260">
    <property type="entry name" value="CHEMTRNSDUCR"/>
</dbReference>
<dbReference type="SMART" id="SM00304">
    <property type="entry name" value="HAMP"/>
    <property type="match status" value="2"/>
</dbReference>
<accession>A0ABW9XBE3</accession>
<evidence type="ECO:0000313" key="9">
    <source>
        <dbReference type="Proteomes" id="UP000753724"/>
    </source>
</evidence>
<dbReference type="InterPro" id="IPR003660">
    <property type="entry name" value="HAMP_dom"/>
</dbReference>
<feature type="domain" description="Methyl-accepting transducer" evidence="6">
    <location>
        <begin position="325"/>
        <end position="554"/>
    </location>
</feature>
<dbReference type="Gene3D" id="6.10.340.10">
    <property type="match status" value="1"/>
</dbReference>
<comment type="similarity">
    <text evidence="2">Belongs to the methyl-accepting chemotaxis (MCP) protein family.</text>
</comment>
<dbReference type="PANTHER" id="PTHR43531:SF11">
    <property type="entry name" value="METHYL-ACCEPTING CHEMOTAXIS PROTEIN 3"/>
    <property type="match status" value="1"/>
</dbReference>
<dbReference type="Pfam" id="PF00672">
    <property type="entry name" value="HAMP"/>
    <property type="match status" value="1"/>
</dbReference>
<evidence type="ECO:0000259" key="7">
    <source>
        <dbReference type="PROSITE" id="PS50885"/>
    </source>
</evidence>
<dbReference type="Proteomes" id="UP000753724">
    <property type="component" value="Unassembled WGS sequence"/>
</dbReference>
<keyword evidence="3" id="KW-0807">Transducer</keyword>
<dbReference type="Pfam" id="PF12729">
    <property type="entry name" value="4HB_MCP_1"/>
    <property type="match status" value="1"/>
</dbReference>